<reference evidence="4" key="1">
    <citation type="submission" date="2019-09" db="EMBL/GenBank/DDBJ databases">
        <title>Draft genome information of white flower Hibiscus syriacus.</title>
        <authorList>
            <person name="Kim Y.-M."/>
        </authorList>
    </citation>
    <scope>NUCLEOTIDE SEQUENCE [LARGE SCALE GENOMIC DNA]</scope>
    <source>
        <strain evidence="4">YM2019G1</strain>
    </source>
</reference>
<name>A0A6A2ZF11_HIBSY</name>
<keyword evidence="2" id="KW-1015">Disulfide bond</keyword>
<keyword evidence="5" id="KW-1185">Reference proteome</keyword>
<evidence type="ECO:0008006" key="6">
    <source>
        <dbReference type="Google" id="ProtNLM"/>
    </source>
</evidence>
<sequence length="158" mass="17573">MASVLQPLLSAYLLLLLPFFTAQSGAGEIGVGSSIEASRDAKPWVSPSSDLAFGFQQLENNKDLFILAIWYYKVQSRTIVWYVNGDKPAPKTSKIVNSRSEIATGEVAVARMNDTCNFVVYCSDSERLWESFEKPTDTLLPNQVMVIGFYVTFRNGSE</sequence>
<organism evidence="4 5">
    <name type="scientific">Hibiscus syriacus</name>
    <name type="common">Rose of Sharon</name>
    <dbReference type="NCBI Taxonomy" id="106335"/>
    <lineage>
        <taxon>Eukaryota</taxon>
        <taxon>Viridiplantae</taxon>
        <taxon>Streptophyta</taxon>
        <taxon>Embryophyta</taxon>
        <taxon>Tracheophyta</taxon>
        <taxon>Spermatophyta</taxon>
        <taxon>Magnoliopsida</taxon>
        <taxon>eudicotyledons</taxon>
        <taxon>Gunneridae</taxon>
        <taxon>Pentapetalae</taxon>
        <taxon>rosids</taxon>
        <taxon>malvids</taxon>
        <taxon>Malvales</taxon>
        <taxon>Malvaceae</taxon>
        <taxon>Malvoideae</taxon>
        <taxon>Hibiscus</taxon>
    </lineage>
</organism>
<accession>A0A6A2ZF11</accession>
<proteinExistence type="predicted"/>
<dbReference type="EMBL" id="VEPZ02001169">
    <property type="protein sequence ID" value="KAE8689505.1"/>
    <property type="molecule type" value="Genomic_DNA"/>
</dbReference>
<dbReference type="PANTHER" id="PTHR47976:SF58">
    <property type="entry name" value="RECEPTOR-LIKE SERINE_THREONINE-PROTEIN KINASE"/>
    <property type="match status" value="1"/>
</dbReference>
<dbReference type="InterPro" id="IPR036426">
    <property type="entry name" value="Bulb-type_lectin_dom_sf"/>
</dbReference>
<feature type="chain" id="PRO_5025559393" description="Bulb-type lectin domain-containing protein" evidence="3">
    <location>
        <begin position="27"/>
        <end position="158"/>
    </location>
</feature>
<evidence type="ECO:0000256" key="2">
    <source>
        <dbReference type="ARBA" id="ARBA00023157"/>
    </source>
</evidence>
<evidence type="ECO:0000313" key="4">
    <source>
        <dbReference type="EMBL" id="KAE8689505.1"/>
    </source>
</evidence>
<keyword evidence="1 3" id="KW-0732">Signal</keyword>
<protein>
    <recommendedName>
        <fullName evidence="6">Bulb-type lectin domain-containing protein</fullName>
    </recommendedName>
</protein>
<evidence type="ECO:0000256" key="1">
    <source>
        <dbReference type="ARBA" id="ARBA00022729"/>
    </source>
</evidence>
<dbReference type="Gene3D" id="2.90.10.10">
    <property type="entry name" value="Bulb-type lectin domain"/>
    <property type="match status" value="1"/>
</dbReference>
<dbReference type="Proteomes" id="UP000436088">
    <property type="component" value="Unassembled WGS sequence"/>
</dbReference>
<comment type="caution">
    <text evidence="4">The sequence shown here is derived from an EMBL/GenBank/DDBJ whole genome shotgun (WGS) entry which is preliminary data.</text>
</comment>
<gene>
    <name evidence="4" type="ORF">F3Y22_tig00110934pilonHSYRG00014</name>
</gene>
<evidence type="ECO:0000256" key="3">
    <source>
        <dbReference type="SAM" id="SignalP"/>
    </source>
</evidence>
<dbReference type="SUPFAM" id="SSF51110">
    <property type="entry name" value="alpha-D-mannose-specific plant lectins"/>
    <property type="match status" value="1"/>
</dbReference>
<dbReference type="InterPro" id="IPR051343">
    <property type="entry name" value="G-type_lectin_kinases/EP1-like"/>
</dbReference>
<evidence type="ECO:0000313" key="5">
    <source>
        <dbReference type="Proteomes" id="UP000436088"/>
    </source>
</evidence>
<dbReference type="AlphaFoldDB" id="A0A6A2ZF11"/>
<dbReference type="PANTHER" id="PTHR47976">
    <property type="entry name" value="G-TYPE LECTIN S-RECEPTOR-LIKE SERINE/THREONINE-PROTEIN KINASE SD2-5"/>
    <property type="match status" value="1"/>
</dbReference>
<feature type="signal peptide" evidence="3">
    <location>
        <begin position="1"/>
        <end position="26"/>
    </location>
</feature>